<protein>
    <recommendedName>
        <fullName evidence="2">BTB domain-containing protein</fullName>
    </recommendedName>
</protein>
<dbReference type="PROSITE" id="PS50097">
    <property type="entry name" value="BTB"/>
    <property type="match status" value="1"/>
</dbReference>
<proteinExistence type="predicted"/>
<name>A0A9P6EWA1_9FUNG</name>
<accession>A0A9P6EWA1</accession>
<feature type="region of interest" description="Disordered" evidence="1">
    <location>
        <begin position="939"/>
        <end position="973"/>
    </location>
</feature>
<evidence type="ECO:0000259" key="2">
    <source>
        <dbReference type="PROSITE" id="PS50097"/>
    </source>
</evidence>
<evidence type="ECO:0000313" key="3">
    <source>
        <dbReference type="EMBL" id="KAF9536385.1"/>
    </source>
</evidence>
<organism evidence="3 4">
    <name type="scientific">Mortierella hygrophila</name>
    <dbReference type="NCBI Taxonomy" id="979708"/>
    <lineage>
        <taxon>Eukaryota</taxon>
        <taxon>Fungi</taxon>
        <taxon>Fungi incertae sedis</taxon>
        <taxon>Mucoromycota</taxon>
        <taxon>Mortierellomycotina</taxon>
        <taxon>Mortierellomycetes</taxon>
        <taxon>Mortierellales</taxon>
        <taxon>Mortierellaceae</taxon>
        <taxon>Mortierella</taxon>
    </lineage>
</organism>
<dbReference type="EMBL" id="JAAAXW010000754">
    <property type="protein sequence ID" value="KAF9536385.1"/>
    <property type="molecule type" value="Genomic_DNA"/>
</dbReference>
<comment type="caution">
    <text evidence="3">The sequence shown here is derived from an EMBL/GenBank/DDBJ whole genome shotgun (WGS) entry which is preliminary data.</text>
</comment>
<dbReference type="Proteomes" id="UP000723463">
    <property type="component" value="Unassembled WGS sequence"/>
</dbReference>
<dbReference type="InterPro" id="IPR000210">
    <property type="entry name" value="BTB/POZ_dom"/>
</dbReference>
<dbReference type="AlphaFoldDB" id="A0A9P6EWA1"/>
<feature type="compositionally biased region" description="Basic and acidic residues" evidence="1">
    <location>
        <begin position="956"/>
        <end position="967"/>
    </location>
</feature>
<dbReference type="SUPFAM" id="SSF54695">
    <property type="entry name" value="POZ domain"/>
    <property type="match status" value="1"/>
</dbReference>
<dbReference type="Pfam" id="PF00651">
    <property type="entry name" value="BTB"/>
    <property type="match status" value="1"/>
</dbReference>
<evidence type="ECO:0000256" key="1">
    <source>
        <dbReference type="SAM" id="MobiDB-lite"/>
    </source>
</evidence>
<dbReference type="Gene3D" id="3.30.710.10">
    <property type="entry name" value="Potassium Channel Kv1.1, Chain A"/>
    <property type="match status" value="1"/>
</dbReference>
<sequence length="1040" mass="117497">MSFLHRLSRGRNREGFNSATAAYFKHWPISSTEEFQPFLKAFLCQTYSSLVYPCPGATTVFPMQLKAGCDAIFPGPVTIPSELEAKVVPWLSKGNRAVCIVPDPVMSVIEAEWSKEPKFSYKQVDGDFIRESLWETTDYIKDNMTTRAEREWILGWAFQPVINPEVRVSVTSDDLQIIPLLNGEWIRLRGGRKECYVPSQHERGLLKAKDILVDTDVFSTVELDLALDHLIERDQHNVGSLPAEIFATTFLKENPGGVTDQQLKQLWDYLEVEYKYESLEAFYDFPILRTFDGTMTTLGKATTGFQIPGLPSKFFVFTDLLRDLDIVVYSSEAHRSHNFFNDYCQAYSGARLLEAIVTRWNDLSKYGPHRAFSMTEAKGMRELVLDCRGTITKSFMPGIGRLPIWTTIGSTDFYPLIAAKGAHFQKGNINLNKFGAFPTVLSPVDNQIFKSIGATRLKVTVALTALVLPKFHDGTFSYGGKIKAAYLDLLSSLFTSSKGKKANAANGVVRTARCYVARDGSFHSWGELFVPGEALTEMLFADQPNVFADQEMALLMARFSMASSLRSLSSSPDLVVRCAKTLLEEMANGTTDQTTTRTRAVELVQYLYRNPDAGGEDWMDPKWKFVPREANLEWPYDELAPKLPLYMTFSELVGSSTREVSWTQCGFFPVELQPSHAFKLRFPAVRTTNLKLPDVLKHLNVLVRDIAPTWRSTEKQLRLKAILLNIYGTIDQYVGSSIKHHSWAVRRATEFLECPYILNGNDKDSSDPSSWLWPKQLMFGTVDDIPPYYAANPVLHQYQDFLLAFGAKKIQPSEKKIQPDAKKIEPVEGAVDVAVSRSRGYMENLVWRCFKTQDQEAGFMDVRFEFQKGSHIRAHKIVLAAASEFFSLKFKDDWAFDSRWPSEMGVQSICLSSYGDIRVGFWGLLHYLYSDTLTPSNVSPLFDHEDDQEPMGDGESGDKSTKDKDGSSADDGVVDIEILEPEDKLSERLQYLMKLQHVADQFEATRLKDLIAKELIEGQKVVHSNVFTIRGHAERNGAEN</sequence>
<reference evidence="3" key="1">
    <citation type="journal article" date="2020" name="Fungal Divers.">
        <title>Resolving the Mortierellaceae phylogeny through synthesis of multi-gene phylogenetics and phylogenomics.</title>
        <authorList>
            <person name="Vandepol N."/>
            <person name="Liber J."/>
            <person name="Desiro A."/>
            <person name="Na H."/>
            <person name="Kennedy M."/>
            <person name="Barry K."/>
            <person name="Grigoriev I.V."/>
            <person name="Miller A.N."/>
            <person name="O'Donnell K."/>
            <person name="Stajich J.E."/>
            <person name="Bonito G."/>
        </authorList>
    </citation>
    <scope>NUCLEOTIDE SEQUENCE</scope>
    <source>
        <strain evidence="3">NRRL 2591</strain>
    </source>
</reference>
<feature type="non-terminal residue" evidence="3">
    <location>
        <position position="1040"/>
    </location>
</feature>
<evidence type="ECO:0000313" key="4">
    <source>
        <dbReference type="Proteomes" id="UP000723463"/>
    </source>
</evidence>
<feature type="domain" description="BTB" evidence="2">
    <location>
        <begin position="860"/>
        <end position="937"/>
    </location>
</feature>
<dbReference type="CDD" id="cd18186">
    <property type="entry name" value="BTB_POZ_ZBTB_KLHL-like"/>
    <property type="match status" value="1"/>
</dbReference>
<keyword evidence="4" id="KW-1185">Reference proteome</keyword>
<gene>
    <name evidence="3" type="ORF">EC957_011157</name>
</gene>
<dbReference type="InterPro" id="IPR011333">
    <property type="entry name" value="SKP1/BTB/POZ_sf"/>
</dbReference>